<name>A0A2K8LBK0_9PROT</name>
<organism evidence="1 2">
    <name type="scientific">Mariprofundus ferrinatatus</name>
    <dbReference type="NCBI Taxonomy" id="1921087"/>
    <lineage>
        <taxon>Bacteria</taxon>
        <taxon>Pseudomonadati</taxon>
        <taxon>Pseudomonadota</taxon>
        <taxon>Candidatius Mariprofundia</taxon>
        <taxon>Mariprofundales</taxon>
        <taxon>Mariprofundaceae</taxon>
        <taxon>Mariprofundus</taxon>
    </lineage>
</organism>
<sequence length="49" mass="6157">MGHQAFDYSIWEKSEAPNFDKLKHSQRFALKQKKKRNQDEWDEWEEWDD</sequence>
<dbReference type="Proteomes" id="UP000231637">
    <property type="component" value="Chromosome"/>
</dbReference>
<evidence type="ECO:0000313" key="2">
    <source>
        <dbReference type="Proteomes" id="UP000231637"/>
    </source>
</evidence>
<gene>
    <name evidence="1" type="ORF">Ga0123462_0756</name>
</gene>
<keyword evidence="2" id="KW-1185">Reference proteome</keyword>
<dbReference type="AlphaFoldDB" id="A0A2K8LBK0"/>
<dbReference type="EMBL" id="CP018800">
    <property type="protein sequence ID" value="ATX81626.1"/>
    <property type="molecule type" value="Genomic_DNA"/>
</dbReference>
<dbReference type="OrthoDB" id="9973533at2"/>
<evidence type="ECO:0000313" key="1">
    <source>
        <dbReference type="EMBL" id="ATX81626.1"/>
    </source>
</evidence>
<accession>A0A2K8LBK0</accession>
<dbReference type="KEGG" id="mfn:Ga0123462_0756"/>
<reference evidence="1 2" key="1">
    <citation type="submission" date="2016-12" db="EMBL/GenBank/DDBJ databases">
        <title>Isolation and genomic insights into novel planktonic Zetaproteobacteria from stratified waters of the Chesapeake Bay.</title>
        <authorList>
            <person name="McAllister S.M."/>
            <person name="Kato S."/>
            <person name="Chan C.S."/>
            <person name="Chiu B.K."/>
            <person name="Field E.K."/>
        </authorList>
    </citation>
    <scope>NUCLEOTIDE SEQUENCE [LARGE SCALE GENOMIC DNA]</scope>
    <source>
        <strain evidence="1 2">CP-8</strain>
    </source>
</reference>
<protein>
    <submittedName>
        <fullName evidence="1">Uncharacterized protein</fullName>
    </submittedName>
</protein>
<proteinExistence type="predicted"/>
<dbReference type="RefSeq" id="WP_157821261.1">
    <property type="nucleotide sequence ID" value="NZ_CP018800.1"/>
</dbReference>